<proteinExistence type="predicted"/>
<feature type="region of interest" description="Disordered" evidence="1">
    <location>
        <begin position="17"/>
        <end position="45"/>
    </location>
</feature>
<keyword evidence="3" id="KW-1185">Reference proteome</keyword>
<evidence type="ECO:0000313" key="2">
    <source>
        <dbReference type="EMBL" id="RAI03469.1"/>
    </source>
</evidence>
<protein>
    <submittedName>
        <fullName evidence="2">Uncharacterized protein</fullName>
    </submittedName>
</protein>
<reference evidence="2 3" key="1">
    <citation type="submission" date="2018-05" db="EMBL/GenBank/DDBJ databases">
        <title>Acuticoccus sediminis sp. nov., isolated from deep-sea sediment of Indian Ocean.</title>
        <authorList>
            <person name="Liu X."/>
            <person name="Lai Q."/>
            <person name="Du Y."/>
            <person name="Sun F."/>
            <person name="Zhang X."/>
            <person name="Wang S."/>
            <person name="Shao Z."/>
        </authorList>
    </citation>
    <scope>NUCLEOTIDE SEQUENCE [LARGE SCALE GENOMIC DNA]</scope>
    <source>
        <strain evidence="2 3">PTG4-2</strain>
    </source>
</reference>
<gene>
    <name evidence="2" type="ORF">DLJ53_02895</name>
</gene>
<organism evidence="2 3">
    <name type="scientific">Acuticoccus sediminis</name>
    <dbReference type="NCBI Taxonomy" id="2184697"/>
    <lineage>
        <taxon>Bacteria</taxon>
        <taxon>Pseudomonadati</taxon>
        <taxon>Pseudomonadota</taxon>
        <taxon>Alphaproteobacteria</taxon>
        <taxon>Hyphomicrobiales</taxon>
        <taxon>Amorphaceae</taxon>
        <taxon>Acuticoccus</taxon>
    </lineage>
</organism>
<dbReference type="Proteomes" id="UP000249590">
    <property type="component" value="Unassembled WGS sequence"/>
</dbReference>
<name>A0A8B2P4F6_9HYPH</name>
<dbReference type="AlphaFoldDB" id="A0A8B2P4F6"/>
<comment type="caution">
    <text evidence="2">The sequence shown here is derived from an EMBL/GenBank/DDBJ whole genome shotgun (WGS) entry which is preliminary data.</text>
</comment>
<evidence type="ECO:0000256" key="1">
    <source>
        <dbReference type="SAM" id="MobiDB-lite"/>
    </source>
</evidence>
<accession>A0A8B2P4F6</accession>
<dbReference type="EMBL" id="QHHQ01000001">
    <property type="protein sequence ID" value="RAI03469.1"/>
    <property type="molecule type" value="Genomic_DNA"/>
</dbReference>
<evidence type="ECO:0000313" key="3">
    <source>
        <dbReference type="Proteomes" id="UP000249590"/>
    </source>
</evidence>
<sequence length="74" mass="8349">MRLRLASVLLVRSTSIQPAPRDDNIRPSVRRATRDRRDEHASGLSELETRSLLWTRPIAPALTFVPTSELVPMA</sequence>